<proteinExistence type="predicted"/>
<name>A0A4U5LZ52_STECR</name>
<dbReference type="AlphaFoldDB" id="A0A4U5LZ52"/>
<organism evidence="1 2">
    <name type="scientific">Steinernema carpocapsae</name>
    <name type="common">Entomopathogenic nematode</name>
    <dbReference type="NCBI Taxonomy" id="34508"/>
    <lineage>
        <taxon>Eukaryota</taxon>
        <taxon>Metazoa</taxon>
        <taxon>Ecdysozoa</taxon>
        <taxon>Nematoda</taxon>
        <taxon>Chromadorea</taxon>
        <taxon>Rhabditida</taxon>
        <taxon>Tylenchina</taxon>
        <taxon>Panagrolaimomorpha</taxon>
        <taxon>Strongyloidoidea</taxon>
        <taxon>Steinernematidae</taxon>
        <taxon>Steinernema</taxon>
    </lineage>
</organism>
<reference evidence="1 2" key="2">
    <citation type="journal article" date="2019" name="G3 (Bethesda)">
        <title>Hybrid Assembly of the Genome of the Entomopathogenic Nematode Steinernema carpocapsae Identifies the X-Chromosome.</title>
        <authorList>
            <person name="Serra L."/>
            <person name="Macchietto M."/>
            <person name="Macias-Munoz A."/>
            <person name="McGill C.J."/>
            <person name="Rodriguez I.M."/>
            <person name="Rodriguez B."/>
            <person name="Murad R."/>
            <person name="Mortazavi A."/>
        </authorList>
    </citation>
    <scope>NUCLEOTIDE SEQUENCE [LARGE SCALE GENOMIC DNA]</scope>
    <source>
        <strain evidence="1 2">ALL</strain>
    </source>
</reference>
<dbReference type="Proteomes" id="UP000298663">
    <property type="component" value="Unassembled WGS sequence"/>
</dbReference>
<evidence type="ECO:0000313" key="1">
    <source>
        <dbReference type="EMBL" id="TKR61616.1"/>
    </source>
</evidence>
<evidence type="ECO:0000313" key="2">
    <source>
        <dbReference type="Proteomes" id="UP000298663"/>
    </source>
</evidence>
<gene>
    <name evidence="1" type="ORF">L596_028707</name>
</gene>
<accession>A0A4U5LZ52</accession>
<protein>
    <submittedName>
        <fullName evidence="1">Uncharacterized protein</fullName>
    </submittedName>
</protein>
<dbReference type="EMBL" id="AZBU02000011">
    <property type="protein sequence ID" value="TKR61616.1"/>
    <property type="molecule type" value="Genomic_DNA"/>
</dbReference>
<reference evidence="1 2" key="1">
    <citation type="journal article" date="2015" name="Genome Biol.">
        <title>Comparative genomics of Steinernema reveals deeply conserved gene regulatory networks.</title>
        <authorList>
            <person name="Dillman A.R."/>
            <person name="Macchietto M."/>
            <person name="Porter C.F."/>
            <person name="Rogers A."/>
            <person name="Williams B."/>
            <person name="Antoshechkin I."/>
            <person name="Lee M.M."/>
            <person name="Goodwin Z."/>
            <person name="Lu X."/>
            <person name="Lewis E.E."/>
            <person name="Goodrich-Blair H."/>
            <person name="Stock S.P."/>
            <person name="Adams B.J."/>
            <person name="Sternberg P.W."/>
            <person name="Mortazavi A."/>
        </authorList>
    </citation>
    <scope>NUCLEOTIDE SEQUENCE [LARGE SCALE GENOMIC DNA]</scope>
    <source>
        <strain evidence="1 2">ALL</strain>
    </source>
</reference>
<keyword evidence="2" id="KW-1185">Reference proteome</keyword>
<sequence>MTIAKMNWIRRHFPRPCSSRSRSYDVNPEDAMGEHTVDVVTKRVNMVTKHHQEMVNNGSAPANASNRIWPEPGVYISDGDHQYRVKSTVYNVGNYGHHEAKIAFKSASGLR</sequence>
<comment type="caution">
    <text evidence="1">The sequence shown here is derived from an EMBL/GenBank/DDBJ whole genome shotgun (WGS) entry which is preliminary data.</text>
</comment>